<feature type="domain" description="Glycosyl transferase family 1" evidence="1">
    <location>
        <begin position="214"/>
        <end position="371"/>
    </location>
</feature>
<reference evidence="3" key="1">
    <citation type="journal article" date="2015" name="Nature">
        <title>Complex archaea that bridge the gap between prokaryotes and eukaryotes.</title>
        <authorList>
            <person name="Spang A."/>
            <person name="Saw J.H."/>
            <person name="Jorgensen S.L."/>
            <person name="Zaremba-Niedzwiedzka K."/>
            <person name="Martijn J."/>
            <person name="Lind A.E."/>
            <person name="van Eijk R."/>
            <person name="Schleper C."/>
            <person name="Guy L."/>
            <person name="Ettema T.J."/>
        </authorList>
    </citation>
    <scope>NUCLEOTIDE SEQUENCE</scope>
</reference>
<dbReference type="EMBL" id="LAZR01033730">
    <property type="protein sequence ID" value="KKL47261.1"/>
    <property type="molecule type" value="Genomic_DNA"/>
</dbReference>
<dbReference type="InterPro" id="IPR001296">
    <property type="entry name" value="Glyco_trans_1"/>
</dbReference>
<dbReference type="Pfam" id="PF13439">
    <property type="entry name" value="Glyco_transf_4"/>
    <property type="match status" value="1"/>
</dbReference>
<dbReference type="AlphaFoldDB" id="A0A0F9D0M9"/>
<comment type="caution">
    <text evidence="3">The sequence shown here is derived from an EMBL/GenBank/DDBJ whole genome shotgun (WGS) entry which is preliminary data.</text>
</comment>
<dbReference type="InterPro" id="IPR050194">
    <property type="entry name" value="Glycosyltransferase_grp1"/>
</dbReference>
<dbReference type="Gene3D" id="3.40.50.2000">
    <property type="entry name" value="Glycogen Phosphorylase B"/>
    <property type="match status" value="2"/>
</dbReference>
<feature type="domain" description="Glycosyltransferase subfamily 4-like N-terminal" evidence="2">
    <location>
        <begin position="15"/>
        <end position="197"/>
    </location>
</feature>
<accession>A0A0F9D0M9</accession>
<name>A0A0F9D0M9_9ZZZZ</name>
<dbReference type="SUPFAM" id="SSF53756">
    <property type="entry name" value="UDP-Glycosyltransferase/glycogen phosphorylase"/>
    <property type="match status" value="1"/>
</dbReference>
<evidence type="ECO:0000259" key="2">
    <source>
        <dbReference type="Pfam" id="PF13439"/>
    </source>
</evidence>
<dbReference type="GO" id="GO:0016757">
    <property type="term" value="F:glycosyltransferase activity"/>
    <property type="evidence" value="ECO:0007669"/>
    <property type="project" value="InterPro"/>
</dbReference>
<organism evidence="3">
    <name type="scientific">marine sediment metagenome</name>
    <dbReference type="NCBI Taxonomy" id="412755"/>
    <lineage>
        <taxon>unclassified sequences</taxon>
        <taxon>metagenomes</taxon>
        <taxon>ecological metagenomes</taxon>
    </lineage>
</organism>
<evidence type="ECO:0000313" key="3">
    <source>
        <dbReference type="EMBL" id="KKL47261.1"/>
    </source>
</evidence>
<proteinExistence type="predicted"/>
<dbReference type="PANTHER" id="PTHR45947">
    <property type="entry name" value="SULFOQUINOVOSYL TRANSFERASE SQD2"/>
    <property type="match status" value="1"/>
</dbReference>
<protein>
    <recommendedName>
        <fullName evidence="4">Glycosyl transferase family 1 domain-containing protein</fullName>
    </recommendedName>
</protein>
<evidence type="ECO:0000259" key="1">
    <source>
        <dbReference type="Pfam" id="PF00534"/>
    </source>
</evidence>
<feature type="non-terminal residue" evidence="3">
    <location>
        <position position="379"/>
    </location>
</feature>
<evidence type="ECO:0008006" key="4">
    <source>
        <dbReference type="Google" id="ProtNLM"/>
    </source>
</evidence>
<dbReference type="InterPro" id="IPR028098">
    <property type="entry name" value="Glyco_trans_4-like_N"/>
</dbReference>
<dbReference type="Pfam" id="PF00534">
    <property type="entry name" value="Glycos_transf_1"/>
    <property type="match status" value="1"/>
</dbReference>
<gene>
    <name evidence="3" type="ORF">LCGC14_2337320</name>
</gene>
<sequence>MKILVITDTFPKLSETFVINHITALIERGHDVQILARRTPEEPKVHTNVREYELLEKTLYFDLPKNHLARLLATPKAILSSSRSISVIKELNPLRYGFGVLTLQALFRSKDLPMQHFDLIHCHYGTIAWTCLFLKDTYNAPLITSFHGCDLERVGKWGRFLYLHLFRYGDGFVANSDYTQKLLVDIGCPPEKIEKIPVIALERGVRPNRKILDSTVVTILTVARLDKAKGIQFCLYAIKNLRNQGYNLRYVIVGDGYYRRNLEKISAEIGLNDITHFTGWLDQNEVFEHYQKADIFVIASYNREETQGLVIQEAQQHGLVVVGSNICGIPEGLNWGKAGLLFGPENVEDLVAKFKSLLDTPEYARSLAQAGNTYFIKNY</sequence>
<dbReference type="PANTHER" id="PTHR45947:SF3">
    <property type="entry name" value="SULFOQUINOVOSYL TRANSFERASE SQD2"/>
    <property type="match status" value="1"/>
</dbReference>